<evidence type="ECO:0000313" key="2">
    <source>
        <dbReference type="EMBL" id="SDG57764.1"/>
    </source>
</evidence>
<dbReference type="GO" id="GO:0030151">
    <property type="term" value="F:molybdenum ion binding"/>
    <property type="evidence" value="ECO:0007669"/>
    <property type="project" value="InterPro"/>
</dbReference>
<dbReference type="GO" id="GO:0003824">
    <property type="term" value="F:catalytic activity"/>
    <property type="evidence" value="ECO:0007669"/>
    <property type="project" value="InterPro"/>
</dbReference>
<dbReference type="InterPro" id="IPR005303">
    <property type="entry name" value="MOCOS_middle"/>
</dbReference>
<feature type="domain" description="MOSC" evidence="1">
    <location>
        <begin position="105"/>
        <end position="245"/>
    </location>
</feature>
<dbReference type="PROSITE" id="PS51340">
    <property type="entry name" value="MOSC"/>
    <property type="match status" value="1"/>
</dbReference>
<dbReference type="EMBL" id="FNBP01000009">
    <property type="protein sequence ID" value="SDG57764.1"/>
    <property type="molecule type" value="Genomic_DNA"/>
</dbReference>
<evidence type="ECO:0000259" key="1">
    <source>
        <dbReference type="PROSITE" id="PS51340"/>
    </source>
</evidence>
<dbReference type="Pfam" id="PF03476">
    <property type="entry name" value="MOSC_N"/>
    <property type="match status" value="1"/>
</dbReference>
<protein>
    <recommendedName>
        <fullName evidence="1">MOSC domain-containing protein</fullName>
    </recommendedName>
</protein>
<dbReference type="SUPFAM" id="SSF50800">
    <property type="entry name" value="PK beta-barrel domain-like"/>
    <property type="match status" value="1"/>
</dbReference>
<keyword evidence="3" id="KW-1185">Reference proteome</keyword>
<dbReference type="InterPro" id="IPR011037">
    <property type="entry name" value="Pyrv_Knase-like_insert_dom_sf"/>
</dbReference>
<organism evidence="2 3">
    <name type="scientific">Sulfitobacter delicatus</name>
    <dbReference type="NCBI Taxonomy" id="218672"/>
    <lineage>
        <taxon>Bacteria</taxon>
        <taxon>Pseudomonadati</taxon>
        <taxon>Pseudomonadota</taxon>
        <taxon>Alphaproteobacteria</taxon>
        <taxon>Rhodobacterales</taxon>
        <taxon>Roseobacteraceae</taxon>
        <taxon>Sulfitobacter</taxon>
    </lineage>
</organism>
<proteinExistence type="predicted"/>
<dbReference type="RefSeq" id="WP_208597584.1">
    <property type="nucleotide sequence ID" value="NZ_FNBP01000009.1"/>
</dbReference>
<dbReference type="InterPro" id="IPR005302">
    <property type="entry name" value="MoCF_Sase_C"/>
</dbReference>
<dbReference type="STRING" id="218672.SAMN04489759_10935"/>
<dbReference type="AlphaFoldDB" id="A0A1G7VDE4"/>
<name>A0A1G7VDE4_9RHOB</name>
<dbReference type="GO" id="GO:0030170">
    <property type="term" value="F:pyridoxal phosphate binding"/>
    <property type="evidence" value="ECO:0007669"/>
    <property type="project" value="InterPro"/>
</dbReference>
<dbReference type="Proteomes" id="UP000199399">
    <property type="component" value="Unassembled WGS sequence"/>
</dbReference>
<sequence>MQVTALNRHPLKAHGRETVERVALRAGQSMPYDRLWAVAHDASKAAPGTWARCLNFTRGASSPQLQAITAELDEQTEMLTLRHPDQGEITFHPDRDTAAFLNWVRPLVAEGRAAPEGILRLDGRGYTDSAEPTLSLNSLTSHASVEALSGSPLQCARWRGNIWFDGAAPWDEFEWLGRELKIGTARFHVSKRITRCLATTVNTDTGARDVDTLAALDQLGHRDFGVTLTVTTGGEIAVGDELELI</sequence>
<gene>
    <name evidence="2" type="ORF">SAMN04489759_10935</name>
</gene>
<evidence type="ECO:0000313" key="3">
    <source>
        <dbReference type="Proteomes" id="UP000199399"/>
    </source>
</evidence>
<reference evidence="3" key="1">
    <citation type="submission" date="2016-10" db="EMBL/GenBank/DDBJ databases">
        <authorList>
            <person name="Varghese N."/>
            <person name="Submissions S."/>
        </authorList>
    </citation>
    <scope>NUCLEOTIDE SEQUENCE [LARGE SCALE GENOMIC DNA]</scope>
    <source>
        <strain evidence="3">DSM 16477</strain>
    </source>
</reference>
<accession>A0A1G7VDE4</accession>
<dbReference type="Pfam" id="PF03473">
    <property type="entry name" value="MOSC"/>
    <property type="match status" value="1"/>
</dbReference>
<dbReference type="Gene3D" id="2.40.33.20">
    <property type="entry name" value="PK beta-barrel domain-like"/>
    <property type="match status" value="1"/>
</dbReference>